<dbReference type="AlphaFoldDB" id="A0A426YZ87"/>
<reference evidence="1 3" key="1">
    <citation type="journal article" date="2014" name="Agronomy (Basel)">
        <title>A Draft Genome Sequence for Ensete ventricosum, the Drought-Tolerant Tree Against Hunger.</title>
        <authorList>
            <person name="Harrison J."/>
            <person name="Moore K.A."/>
            <person name="Paszkiewicz K."/>
            <person name="Jones T."/>
            <person name="Grant M."/>
            <person name="Ambacheew D."/>
            <person name="Muzemil S."/>
            <person name="Studholme D.J."/>
        </authorList>
    </citation>
    <scope>NUCLEOTIDE SEQUENCE [LARGE SCALE GENOMIC DNA]</scope>
</reference>
<organism evidence="1 3">
    <name type="scientific">Ensete ventricosum</name>
    <name type="common">Abyssinian banana</name>
    <name type="synonym">Musa ensete</name>
    <dbReference type="NCBI Taxonomy" id="4639"/>
    <lineage>
        <taxon>Eukaryota</taxon>
        <taxon>Viridiplantae</taxon>
        <taxon>Streptophyta</taxon>
        <taxon>Embryophyta</taxon>
        <taxon>Tracheophyta</taxon>
        <taxon>Spermatophyta</taxon>
        <taxon>Magnoliopsida</taxon>
        <taxon>Liliopsida</taxon>
        <taxon>Zingiberales</taxon>
        <taxon>Musaceae</taxon>
        <taxon>Ensete</taxon>
    </lineage>
</organism>
<accession>A0A426YZ87</accession>
<evidence type="ECO:0000313" key="2">
    <source>
        <dbReference type="EMBL" id="RZR74175.1"/>
    </source>
</evidence>
<dbReference type="Proteomes" id="UP000290560">
    <property type="component" value="Unassembled WGS sequence"/>
</dbReference>
<sequence length="76" mass="8598">MVLYLLPPANPSVLHFKVGRSTWWCLVPSSRGLQKEGRTSGRTPPPHHARLCKQHLAATHSVRRRRSEHGLSCPRP</sequence>
<dbReference type="EMBL" id="AMZH03009354">
    <property type="protein sequence ID" value="RRT57038.1"/>
    <property type="molecule type" value="Genomic_DNA"/>
</dbReference>
<protein>
    <submittedName>
        <fullName evidence="1">Uncharacterized protein</fullName>
    </submittedName>
</protein>
<name>A0A426YZ87_ENSVE</name>
<reference evidence="1" key="3">
    <citation type="submission" date="2018-09" db="EMBL/GenBank/DDBJ databases">
        <authorList>
            <person name="Harrison J."/>
            <person name="Moore K.A."/>
            <person name="Paszkiewicz K."/>
            <person name="Jones T."/>
            <person name="Grant M."/>
            <person name="Ambacheew D."/>
            <person name="Muzemil S."/>
            <person name="Studholme D."/>
        </authorList>
    </citation>
    <scope>NUCLEOTIDE SEQUENCE</scope>
</reference>
<evidence type="ECO:0000313" key="3">
    <source>
        <dbReference type="Proteomes" id="UP000287651"/>
    </source>
</evidence>
<dbReference type="Proteomes" id="UP000287651">
    <property type="component" value="Unassembled WGS sequence"/>
</dbReference>
<proteinExistence type="predicted"/>
<gene>
    <name evidence="1" type="ORF">B296_00004187</name>
    <name evidence="2" type="ORF">BHM03_00033097</name>
</gene>
<reference evidence="2" key="2">
    <citation type="journal article" date="2018" name="Data Brief">
        <title>Genome sequence data from 17 accessions of Ensete ventricosum, a staple food crop for millions in Ethiopia.</title>
        <authorList>
            <person name="Yemataw Z."/>
            <person name="Muzemil S."/>
            <person name="Ambachew D."/>
            <person name="Tripathi L."/>
            <person name="Tesfaye K."/>
            <person name="Chala A."/>
            <person name="Farbos A."/>
            <person name="O'Neill P."/>
            <person name="Moore K."/>
            <person name="Grant M."/>
            <person name="Studholme D.J."/>
        </authorList>
    </citation>
    <scope>NUCLEOTIDE SEQUENCE [LARGE SCALE GENOMIC DNA]</scope>
    <source>
        <tissue evidence="2">Leaf</tissue>
    </source>
</reference>
<evidence type="ECO:0000313" key="1">
    <source>
        <dbReference type="EMBL" id="RRT57038.1"/>
    </source>
</evidence>
<dbReference type="EMBL" id="KV876140">
    <property type="protein sequence ID" value="RZR74175.1"/>
    <property type="molecule type" value="Genomic_DNA"/>
</dbReference>